<proteinExistence type="inferred from homology"/>
<dbReference type="GO" id="GO:0071555">
    <property type="term" value="P:cell wall organization"/>
    <property type="evidence" value="ECO:0007669"/>
    <property type="project" value="UniProtKB-KW"/>
</dbReference>
<dbReference type="GO" id="GO:0008932">
    <property type="term" value="F:lytic endotransglycosylase activity"/>
    <property type="evidence" value="ECO:0007669"/>
    <property type="project" value="UniProtKB-UniRule"/>
</dbReference>
<organism evidence="7 8">
    <name type="scientific">Candidatus Accumulibacter phosphatis</name>
    <dbReference type="NCBI Taxonomy" id="327160"/>
    <lineage>
        <taxon>Bacteria</taxon>
        <taxon>Pseudomonadati</taxon>
        <taxon>Pseudomonadota</taxon>
        <taxon>Betaproteobacteria</taxon>
        <taxon>Candidatus Accumulibacter</taxon>
    </lineage>
</organism>
<dbReference type="Proteomes" id="UP000020077">
    <property type="component" value="Unassembled WGS sequence"/>
</dbReference>
<evidence type="ECO:0000313" key="7">
    <source>
        <dbReference type="EMBL" id="KFB72684.1"/>
    </source>
</evidence>
<dbReference type="HAMAP" id="MF_02071">
    <property type="entry name" value="RlpA"/>
    <property type="match status" value="1"/>
</dbReference>
<keyword evidence="1 3" id="KW-0456">Lyase</keyword>
<sequence precursor="true">MPKFSRFNRSAMFVIVWSVGVGAILLAPHAHAVGSPAPQEPVSSRHAKALARPNPDLSGHKRVGEASFYSKKSTGKKMADGTAMRPHGSNAASKTLPLGTTAKVTNIDTGQSAVVTIQDRGPHVNGRIVDLSPSTAQKIGITRDEGVAKVEVAPISVPMPDGSVKSGVAAQDTKTDARPSSVRAK</sequence>
<gene>
    <name evidence="3" type="primary">rlpA</name>
    <name evidence="7" type="ORF">AW09_002127</name>
</gene>
<dbReference type="PANTHER" id="PTHR34183">
    <property type="entry name" value="ENDOLYTIC PEPTIDOGLYCAN TRANSGLYCOSYLASE RLPA"/>
    <property type="match status" value="1"/>
</dbReference>
<evidence type="ECO:0000256" key="5">
    <source>
        <dbReference type="SAM" id="MobiDB-lite"/>
    </source>
</evidence>
<comment type="similarity">
    <text evidence="3 4">Belongs to the RlpA family.</text>
</comment>
<dbReference type="EMBL" id="JDVG02000351">
    <property type="protein sequence ID" value="KFB72684.1"/>
    <property type="molecule type" value="Genomic_DNA"/>
</dbReference>
<dbReference type="NCBIfam" id="TIGR00413">
    <property type="entry name" value="rlpA"/>
    <property type="match status" value="1"/>
</dbReference>
<evidence type="ECO:0000313" key="8">
    <source>
        <dbReference type="Proteomes" id="UP000020077"/>
    </source>
</evidence>
<keyword evidence="3" id="KW-0732">Signal</keyword>
<feature type="chain" id="PRO_5009982545" description="Endolytic peptidoglycan transglycosylase RlpA" evidence="3">
    <location>
        <begin position="33"/>
        <end position="185"/>
    </location>
</feature>
<dbReference type="Pfam" id="PF03330">
    <property type="entry name" value="DPBB_1"/>
    <property type="match status" value="1"/>
</dbReference>
<evidence type="ECO:0000256" key="3">
    <source>
        <dbReference type="HAMAP-Rule" id="MF_02071"/>
    </source>
</evidence>
<evidence type="ECO:0000256" key="1">
    <source>
        <dbReference type="ARBA" id="ARBA00023239"/>
    </source>
</evidence>
<dbReference type="InterPro" id="IPR036908">
    <property type="entry name" value="RlpA-like_sf"/>
</dbReference>
<keyword evidence="2 3" id="KW-0961">Cell wall biogenesis/degradation</keyword>
<reference evidence="7 8" key="1">
    <citation type="submission" date="2014-02" db="EMBL/GenBank/DDBJ databases">
        <title>Expanding our view of genomic diversity in Candidatus Accumulibacter clades.</title>
        <authorList>
            <person name="Skennerton C.T."/>
            <person name="Barr J.J."/>
            <person name="Slater F.R."/>
            <person name="Bond P.L."/>
            <person name="Tyson G.W."/>
        </authorList>
    </citation>
    <scope>NUCLEOTIDE SEQUENCE [LARGE SCALE GENOMIC DNA]</scope>
    <source>
        <strain evidence="8">BA-91</strain>
    </source>
</reference>
<accession>A0A080M6F1</accession>
<comment type="caution">
    <text evidence="7">The sequence shown here is derived from an EMBL/GenBank/DDBJ whole genome shotgun (WGS) entry which is preliminary data.</text>
</comment>
<dbReference type="GO" id="GO:0000270">
    <property type="term" value="P:peptidoglycan metabolic process"/>
    <property type="evidence" value="ECO:0007669"/>
    <property type="project" value="UniProtKB-UniRule"/>
</dbReference>
<dbReference type="SUPFAM" id="SSF50685">
    <property type="entry name" value="Barwin-like endoglucanases"/>
    <property type="match status" value="1"/>
</dbReference>
<dbReference type="InterPro" id="IPR009009">
    <property type="entry name" value="RlpA-like_DPBB"/>
</dbReference>
<dbReference type="PANTHER" id="PTHR34183:SF8">
    <property type="entry name" value="ENDOLYTIC PEPTIDOGLYCAN TRANSGLYCOSYLASE RLPA-RELATED"/>
    <property type="match status" value="1"/>
</dbReference>
<evidence type="ECO:0000256" key="4">
    <source>
        <dbReference type="RuleBase" id="RU003495"/>
    </source>
</evidence>
<dbReference type="Gene3D" id="2.40.40.10">
    <property type="entry name" value="RlpA-like domain"/>
    <property type="match status" value="1"/>
</dbReference>
<feature type="region of interest" description="Disordered" evidence="5">
    <location>
        <begin position="157"/>
        <end position="185"/>
    </location>
</feature>
<protein>
    <recommendedName>
        <fullName evidence="3">Endolytic peptidoglycan transglycosylase RlpA</fullName>
        <ecNumber evidence="3">4.2.2.-</ecNumber>
    </recommendedName>
</protein>
<dbReference type="AlphaFoldDB" id="A0A080M6F1"/>
<evidence type="ECO:0000256" key="2">
    <source>
        <dbReference type="ARBA" id="ARBA00023316"/>
    </source>
</evidence>
<dbReference type="CDD" id="cd22268">
    <property type="entry name" value="DPBB_RlpA-like"/>
    <property type="match status" value="1"/>
</dbReference>
<evidence type="ECO:0000259" key="6">
    <source>
        <dbReference type="Pfam" id="PF03330"/>
    </source>
</evidence>
<feature type="signal peptide" evidence="3">
    <location>
        <begin position="1"/>
        <end position="32"/>
    </location>
</feature>
<feature type="domain" description="RlpA-like protein double-psi beta-barrel" evidence="6">
    <location>
        <begin position="63"/>
        <end position="152"/>
    </location>
</feature>
<dbReference type="InterPro" id="IPR034718">
    <property type="entry name" value="RlpA"/>
</dbReference>
<name>A0A080M6F1_9PROT</name>
<feature type="region of interest" description="Disordered" evidence="5">
    <location>
        <begin position="68"/>
        <end position="95"/>
    </location>
</feature>
<comment type="function">
    <text evidence="3">Lytic transglycosylase with a strong preference for naked glycan strands that lack stem peptides.</text>
</comment>
<dbReference type="InterPro" id="IPR012997">
    <property type="entry name" value="RplA"/>
</dbReference>
<dbReference type="EC" id="4.2.2.-" evidence="3"/>